<feature type="compositionally biased region" description="Basic and acidic residues" evidence="8">
    <location>
        <begin position="112"/>
        <end position="121"/>
    </location>
</feature>
<feature type="region of interest" description="Disordered" evidence="8">
    <location>
        <begin position="375"/>
        <end position="413"/>
    </location>
</feature>
<keyword evidence="7" id="KW-0175">Coiled coil</keyword>
<evidence type="ECO:0000256" key="2">
    <source>
        <dbReference type="ARBA" id="ARBA00010099"/>
    </source>
</evidence>
<name>L9KI58_TUPCH</name>
<evidence type="ECO:0000256" key="5">
    <source>
        <dbReference type="ARBA" id="ARBA00023163"/>
    </source>
</evidence>
<dbReference type="GO" id="GO:0003723">
    <property type="term" value="F:RNA binding"/>
    <property type="evidence" value="ECO:0007669"/>
    <property type="project" value="InterPro"/>
</dbReference>
<dbReference type="FunCoup" id="L9KI58">
    <property type="interactions" value="2"/>
</dbReference>
<dbReference type="AlphaFoldDB" id="L9KI58"/>
<dbReference type="InterPro" id="IPR038800">
    <property type="entry name" value="CCDC17"/>
</dbReference>
<feature type="compositionally biased region" description="Pro residues" evidence="8">
    <location>
        <begin position="499"/>
        <end position="513"/>
    </location>
</feature>
<feature type="region of interest" description="Disordered" evidence="8">
    <location>
        <begin position="44"/>
        <end position="75"/>
    </location>
</feature>
<feature type="compositionally biased region" description="Basic and acidic residues" evidence="8">
    <location>
        <begin position="88"/>
        <end position="102"/>
    </location>
</feature>
<accession>L9KI58</accession>
<evidence type="ECO:0000256" key="3">
    <source>
        <dbReference type="ARBA" id="ARBA00023015"/>
    </source>
</evidence>
<reference evidence="10" key="2">
    <citation type="journal article" date="2013" name="Nat. Commun.">
        <title>Genome of the Chinese tree shrew.</title>
        <authorList>
            <person name="Fan Y."/>
            <person name="Huang Z.Y."/>
            <person name="Cao C.C."/>
            <person name="Chen C.S."/>
            <person name="Chen Y.X."/>
            <person name="Fan D.D."/>
            <person name="He J."/>
            <person name="Hou H.L."/>
            <person name="Hu L."/>
            <person name="Hu X.T."/>
            <person name="Jiang X.T."/>
            <person name="Lai R."/>
            <person name="Lang Y.S."/>
            <person name="Liang B."/>
            <person name="Liao S.G."/>
            <person name="Mu D."/>
            <person name="Ma Y.Y."/>
            <person name="Niu Y.Y."/>
            <person name="Sun X.Q."/>
            <person name="Xia J.Q."/>
            <person name="Xiao J."/>
            <person name="Xiong Z.Q."/>
            <person name="Xu L."/>
            <person name="Yang L."/>
            <person name="Zhang Y."/>
            <person name="Zhao W."/>
            <person name="Zhao X.D."/>
            <person name="Zheng Y.T."/>
            <person name="Zhou J.M."/>
            <person name="Zhu Y.B."/>
            <person name="Zhang G.J."/>
            <person name="Wang J."/>
            <person name="Yao Y.G."/>
        </authorList>
    </citation>
    <scope>NUCLEOTIDE SEQUENCE [LARGE SCALE GENOMIC DNA]</scope>
</reference>
<proteinExistence type="inferred from homology"/>
<evidence type="ECO:0000256" key="7">
    <source>
        <dbReference type="SAM" id="Coils"/>
    </source>
</evidence>
<dbReference type="InParanoid" id="L9KI58"/>
<evidence type="ECO:0000256" key="8">
    <source>
        <dbReference type="SAM" id="MobiDB-lite"/>
    </source>
</evidence>
<feature type="region of interest" description="Disordered" evidence="8">
    <location>
        <begin position="88"/>
        <end position="122"/>
    </location>
</feature>
<dbReference type="InterPro" id="IPR028128">
    <property type="entry name" value="Vasculin_fam"/>
</dbReference>
<feature type="region of interest" description="Disordered" evidence="8">
    <location>
        <begin position="476"/>
        <end position="514"/>
    </location>
</feature>
<feature type="compositionally biased region" description="Basic and acidic residues" evidence="8">
    <location>
        <begin position="399"/>
        <end position="413"/>
    </location>
</feature>
<reference evidence="10" key="1">
    <citation type="submission" date="2012-07" db="EMBL/GenBank/DDBJ databases">
        <title>Genome of the Chinese tree shrew, a rising model animal genetically related to primates.</title>
        <authorList>
            <person name="Zhang G."/>
            <person name="Fan Y."/>
            <person name="Yao Y."/>
            <person name="Huang Z."/>
        </authorList>
    </citation>
    <scope>NUCLEOTIDE SEQUENCE [LARGE SCALE GENOMIC DNA]</scope>
</reference>
<dbReference type="GO" id="GO:0005634">
    <property type="term" value="C:nucleus"/>
    <property type="evidence" value="ECO:0007669"/>
    <property type="project" value="UniProtKB-SubCell"/>
</dbReference>
<keyword evidence="10" id="KW-1185">Reference proteome</keyword>
<feature type="compositionally biased region" description="Basic and acidic residues" evidence="8">
    <location>
        <begin position="756"/>
        <end position="774"/>
    </location>
</feature>
<sequence>MLRRPNAWKSNRMEHKSASLSASRESAFTSPISVTKSVVLAGGTVLSSPKESPSSTTPPIEISSSRLTKLTRRTTDRKSEFLKTLKDDRNGDFSENRDCEKMEDLEDNSTPKPKENGEESCHQNGLALPVVEEGEVLSHSLEAEHRLLKAMGWQEYPENDENCLPLTEDELKEFHMKTEQLRKNGFGKNGFLQSRCSSLFSPWRSTCKAEFEDSDTETSSSETSDDDAWKGSGPWTHSEALHQGSVSEAAGSPSERLRALHRTRARRVAETEAQSRALERRGEELSRRLQDVARTRIGISRLFRLEQELRELRAEAGQTRGAVEMLETRVQELQRQPAALREAYIRGGGQDPSILSQIWHLQVEASALELWRSQTRRGERGRSTGGHLGRGDLSSGRKKGCEGHPLHEDHLSKRPEVGNRVLPCPESWKAGELLRVAPGGDQWDLLIPGRAGELLSVEAGNRRLEAQILALQMQRGLAQKPWGPRTSPSPRLKGKGDPPLLPPPVAPPLPPLPNSMDTQFWGDTKKAVRTRERGGQDPHLLPTCDVLGPAPYDPGAGLVIFYDFLRGLEASWTWVQLMAGLARDGHDTGVTTALPPALCLPPPPAPGPTGNCAILASRQPVPRLPPSPSVSMVCELQAWQGQAWASAPQSKAWASLVLFDSDQRVLSGHWRLPLRALPLDPSLKQLNGISQAGQAELFLRLVNARDAAVQALAEINPASAHAYQYPPPVSSSSSSLKANPLIPMAGFADPPPTVEEPLHRVKERDQDVSPHHSSDPPPRGF</sequence>
<evidence type="ECO:0000313" key="9">
    <source>
        <dbReference type="EMBL" id="ELW62179.1"/>
    </source>
</evidence>
<dbReference type="PANTHER" id="PTHR33820:SF4">
    <property type="entry name" value="COILED-COIL DOMAIN-CONTAINING PROTEIN 17"/>
    <property type="match status" value="1"/>
</dbReference>
<evidence type="ECO:0000256" key="4">
    <source>
        <dbReference type="ARBA" id="ARBA00023125"/>
    </source>
</evidence>
<keyword evidence="5" id="KW-0804">Transcription</keyword>
<comment type="subcellular location">
    <subcellularLocation>
        <location evidence="1">Nucleus</location>
    </subcellularLocation>
</comment>
<evidence type="ECO:0000256" key="1">
    <source>
        <dbReference type="ARBA" id="ARBA00004123"/>
    </source>
</evidence>
<dbReference type="Proteomes" id="UP000011518">
    <property type="component" value="Unassembled WGS sequence"/>
</dbReference>
<dbReference type="GO" id="GO:0045893">
    <property type="term" value="P:positive regulation of DNA-templated transcription"/>
    <property type="evidence" value="ECO:0007669"/>
    <property type="project" value="InterPro"/>
</dbReference>
<feature type="region of interest" description="Disordered" evidence="8">
    <location>
        <begin position="741"/>
        <end position="781"/>
    </location>
</feature>
<feature type="compositionally biased region" description="Polar residues" evidence="8">
    <location>
        <begin position="18"/>
        <end position="28"/>
    </location>
</feature>
<dbReference type="EMBL" id="KB320836">
    <property type="protein sequence ID" value="ELW62179.1"/>
    <property type="molecule type" value="Genomic_DNA"/>
</dbReference>
<dbReference type="PANTHER" id="PTHR33820">
    <property type="entry name" value="COILED-COIL DOMAIN-CONTAINING PROTEIN 17"/>
    <property type="match status" value="1"/>
</dbReference>
<evidence type="ECO:0000256" key="6">
    <source>
        <dbReference type="ARBA" id="ARBA00023242"/>
    </source>
</evidence>
<feature type="region of interest" description="Disordered" evidence="8">
    <location>
        <begin position="1"/>
        <end position="28"/>
    </location>
</feature>
<feature type="compositionally biased region" description="Low complexity" evidence="8">
    <location>
        <begin position="47"/>
        <end position="68"/>
    </location>
</feature>
<dbReference type="GO" id="GO:0006351">
    <property type="term" value="P:DNA-templated transcription"/>
    <property type="evidence" value="ECO:0007669"/>
    <property type="project" value="InterPro"/>
</dbReference>
<gene>
    <name evidence="9" type="ORF">TREES_T100004178</name>
</gene>
<keyword evidence="4" id="KW-0238">DNA-binding</keyword>
<feature type="region of interest" description="Disordered" evidence="8">
    <location>
        <begin position="210"/>
        <end position="239"/>
    </location>
</feature>
<evidence type="ECO:0000313" key="10">
    <source>
        <dbReference type="Proteomes" id="UP000011518"/>
    </source>
</evidence>
<dbReference type="GO" id="GO:0003677">
    <property type="term" value="F:DNA binding"/>
    <property type="evidence" value="ECO:0007669"/>
    <property type="project" value="UniProtKB-KW"/>
</dbReference>
<organism evidence="9 10">
    <name type="scientific">Tupaia chinensis</name>
    <name type="common">Chinese tree shrew</name>
    <name type="synonym">Tupaia belangeri chinensis</name>
    <dbReference type="NCBI Taxonomy" id="246437"/>
    <lineage>
        <taxon>Eukaryota</taxon>
        <taxon>Metazoa</taxon>
        <taxon>Chordata</taxon>
        <taxon>Craniata</taxon>
        <taxon>Vertebrata</taxon>
        <taxon>Euteleostomi</taxon>
        <taxon>Mammalia</taxon>
        <taxon>Eutheria</taxon>
        <taxon>Euarchontoglires</taxon>
        <taxon>Scandentia</taxon>
        <taxon>Tupaiidae</taxon>
        <taxon>Tupaia</taxon>
    </lineage>
</organism>
<feature type="coiled-coil region" evidence="7">
    <location>
        <begin position="268"/>
        <end position="336"/>
    </location>
</feature>
<dbReference type="eggNOG" id="ENOG502QPN2">
    <property type="taxonomic scope" value="Eukaryota"/>
</dbReference>
<protein>
    <submittedName>
        <fullName evidence="9">Coiled-coil domain-containing protein 17</fullName>
    </submittedName>
</protein>
<comment type="similarity">
    <text evidence="2">Belongs to the vasculin family.</text>
</comment>
<keyword evidence="6" id="KW-0539">Nucleus</keyword>
<dbReference type="Pfam" id="PF15337">
    <property type="entry name" value="Vasculin"/>
    <property type="match status" value="1"/>
</dbReference>
<keyword evidence="3" id="KW-0805">Transcription regulation</keyword>